<evidence type="ECO:0000313" key="12">
    <source>
        <dbReference type="EMBL" id="SIP87377.1"/>
    </source>
</evidence>
<feature type="transmembrane region" description="Helical" evidence="10">
    <location>
        <begin position="209"/>
        <end position="229"/>
    </location>
</feature>
<keyword evidence="13" id="KW-1185">Reference proteome</keyword>
<evidence type="ECO:0000256" key="5">
    <source>
        <dbReference type="ARBA" id="ARBA00022989"/>
    </source>
</evidence>
<feature type="transmembrane region" description="Helical" evidence="10">
    <location>
        <begin position="6"/>
        <end position="26"/>
    </location>
</feature>
<keyword evidence="8 10" id="KW-0472">Membrane</keyword>
<feature type="transmembrane region" description="Helical" evidence="10">
    <location>
        <begin position="108"/>
        <end position="131"/>
    </location>
</feature>
<evidence type="ECO:0000256" key="7">
    <source>
        <dbReference type="ARBA" id="ARBA00023065"/>
    </source>
</evidence>
<evidence type="ECO:0000256" key="2">
    <source>
        <dbReference type="ARBA" id="ARBA00022448"/>
    </source>
</evidence>
<keyword evidence="4 10" id="KW-0812">Transmembrane</keyword>
<dbReference type="GO" id="GO:1902600">
    <property type="term" value="P:proton transmembrane transport"/>
    <property type="evidence" value="ECO:0007669"/>
    <property type="project" value="InterPro"/>
</dbReference>
<keyword evidence="3" id="KW-0050">Antiport</keyword>
<dbReference type="GO" id="GO:0016020">
    <property type="term" value="C:membrane"/>
    <property type="evidence" value="ECO:0007669"/>
    <property type="project" value="UniProtKB-SubCell"/>
</dbReference>
<keyword evidence="7" id="KW-0406">Ion transport</keyword>
<feature type="transmembrane region" description="Helical" evidence="10">
    <location>
        <begin position="38"/>
        <end position="56"/>
    </location>
</feature>
<dbReference type="Pfam" id="PF00359">
    <property type="entry name" value="PTS_EIIA_2"/>
    <property type="match status" value="1"/>
</dbReference>
<comment type="subcellular location">
    <subcellularLocation>
        <location evidence="1">Membrane</location>
        <topology evidence="1">Multi-pass membrane protein</topology>
    </subcellularLocation>
</comment>
<dbReference type="GO" id="GO:0006814">
    <property type="term" value="P:sodium ion transport"/>
    <property type="evidence" value="ECO:0007669"/>
    <property type="project" value="UniProtKB-KW"/>
</dbReference>
<dbReference type="GO" id="GO:0015297">
    <property type="term" value="F:antiporter activity"/>
    <property type="evidence" value="ECO:0007669"/>
    <property type="project" value="UniProtKB-KW"/>
</dbReference>
<keyword evidence="6" id="KW-0915">Sodium</keyword>
<evidence type="ECO:0000256" key="6">
    <source>
        <dbReference type="ARBA" id="ARBA00023053"/>
    </source>
</evidence>
<protein>
    <submittedName>
        <fullName evidence="12">Kef-type K+ transport system, membrane component KefB</fullName>
    </submittedName>
</protein>
<dbReference type="SUPFAM" id="SSF55804">
    <property type="entry name" value="Phoshotransferase/anion transport protein"/>
    <property type="match status" value="1"/>
</dbReference>
<dbReference type="EMBL" id="FTMS01000001">
    <property type="protein sequence ID" value="SIP87377.1"/>
    <property type="molecule type" value="Genomic_DNA"/>
</dbReference>
<evidence type="ECO:0000256" key="8">
    <source>
        <dbReference type="ARBA" id="ARBA00023136"/>
    </source>
</evidence>
<dbReference type="InterPro" id="IPR016152">
    <property type="entry name" value="PTrfase/Anion_transptr"/>
</dbReference>
<dbReference type="STRING" id="159291.SAMN05920897_10153"/>
<evidence type="ECO:0000256" key="1">
    <source>
        <dbReference type="ARBA" id="ARBA00004141"/>
    </source>
</evidence>
<name>A0A1N6N5M5_9SPIO</name>
<dbReference type="PANTHER" id="PTHR43562:SF3">
    <property type="entry name" value="SODIUM ION_PROTON EXCHANGER (EUROFUNG)"/>
    <property type="match status" value="1"/>
</dbReference>
<sequence length="691" mass="74054">MTHRMTYLVVELALILFAAHGAGHLARRYNLPGVMGEIGAGVLLGPYLLGSLPLPLLPRGLFPLHPGEIPVSPELYGLATIASIILLFLSGLETDIKMFLRFALKGSLVGLGGMMIAFGAGYALTAIWLGGAWLSPQALFLGLLCVPTSVGITARVLSEHRKLDSPEGVTILAAAVIDDVLGIILVAVIVGLAGVLAAPGAEAFQWKTVSTIALQAFGMWIGFTLAGLLMARQISRILKLVKAPSQIAVLAFGLALLLAGIFEAAGLAMIIGAYVMGLSLSNTDINYLLQEQMEPLQRFFVPIFFVVMGMLVDLRAFSSPQVIGFGLVYALAGGVAGKLLGSALPARLLGFTNLGSLRIGLGMVPRGEVVLIIAGIGIGSGILSQELFGVAVLMTLVSTIAAPPLLEKALKHPARGTTFEAPRDDSVITRFDFGSNRISTMLTSEVLTALGNEGFFIHLGNHREQMYQIRKDSVFIVLQAVSRGIHFTSQKKDVTFINNLVYESIVNLQYTVTRLKNFSAPPELQANRVEEISRMTFDWNRYLAIPAISLSLTATTKDGIIRELLDIMEREHPLDDRRIAEKDVFSRESVMSTGMQEGVAIPHARTGGTSRLRLALGLAPEGVDFQALDGKPSTIFFLLVSPDHEASPHLQVLAAISGALHKAEAREKLLASRSAGEVIQTLTESSRKGRA</sequence>
<dbReference type="Proteomes" id="UP000186400">
    <property type="component" value="Unassembled WGS sequence"/>
</dbReference>
<feature type="transmembrane region" description="Helical" evidence="10">
    <location>
        <begin position="326"/>
        <end position="349"/>
    </location>
</feature>
<evidence type="ECO:0000256" key="4">
    <source>
        <dbReference type="ARBA" id="ARBA00022692"/>
    </source>
</evidence>
<feature type="transmembrane region" description="Helical" evidence="10">
    <location>
        <begin position="76"/>
        <end position="96"/>
    </location>
</feature>
<dbReference type="InterPro" id="IPR006153">
    <property type="entry name" value="Cation/H_exchanger_TM"/>
</dbReference>
<gene>
    <name evidence="12" type="ORF">SAMN05920897_10153</name>
</gene>
<proteinExistence type="predicted"/>
<feature type="domain" description="PTS EIIA type-2" evidence="11">
    <location>
        <begin position="541"/>
        <end position="685"/>
    </location>
</feature>
<evidence type="ECO:0000256" key="9">
    <source>
        <dbReference type="ARBA" id="ARBA00023201"/>
    </source>
</evidence>
<dbReference type="PANTHER" id="PTHR43562">
    <property type="entry name" value="NAPA-TYPE SODIUM/HYDROGEN ANTIPORTER"/>
    <property type="match status" value="1"/>
</dbReference>
<reference evidence="12 13" key="1">
    <citation type="submission" date="2017-01" db="EMBL/GenBank/DDBJ databases">
        <authorList>
            <person name="Mah S.A."/>
            <person name="Swanson W.J."/>
            <person name="Moy G.W."/>
            <person name="Vacquier V.D."/>
        </authorList>
    </citation>
    <scope>NUCLEOTIDE SEQUENCE [LARGE SCALE GENOMIC DNA]</scope>
    <source>
        <strain evidence="12 13">ASpG1</strain>
    </source>
</reference>
<dbReference type="InterPro" id="IPR038770">
    <property type="entry name" value="Na+/solute_symporter_sf"/>
</dbReference>
<accession>A0A1N6N5M5</accession>
<evidence type="ECO:0000313" key="13">
    <source>
        <dbReference type="Proteomes" id="UP000186400"/>
    </source>
</evidence>
<dbReference type="InterPro" id="IPR002178">
    <property type="entry name" value="PTS_EIIA_type-2_dom"/>
</dbReference>
<feature type="transmembrane region" description="Helical" evidence="10">
    <location>
        <begin position="137"/>
        <end position="157"/>
    </location>
</feature>
<dbReference type="Gene3D" id="1.20.1530.20">
    <property type="match status" value="1"/>
</dbReference>
<feature type="transmembrane region" description="Helical" evidence="10">
    <location>
        <begin position="296"/>
        <end position="314"/>
    </location>
</feature>
<dbReference type="CDD" id="cd00211">
    <property type="entry name" value="PTS_IIA_fru"/>
    <property type="match status" value="1"/>
</dbReference>
<evidence type="ECO:0000259" key="11">
    <source>
        <dbReference type="PROSITE" id="PS51094"/>
    </source>
</evidence>
<evidence type="ECO:0000256" key="10">
    <source>
        <dbReference type="SAM" id="Phobius"/>
    </source>
</evidence>
<feature type="transmembrane region" description="Helical" evidence="10">
    <location>
        <begin position="169"/>
        <end position="197"/>
    </location>
</feature>
<keyword evidence="5 10" id="KW-1133">Transmembrane helix</keyword>
<feature type="transmembrane region" description="Helical" evidence="10">
    <location>
        <begin position="249"/>
        <end position="276"/>
    </location>
</feature>
<keyword evidence="2" id="KW-0813">Transport</keyword>
<organism evidence="12 13">
    <name type="scientific">Alkalispirochaeta americana</name>
    <dbReference type="NCBI Taxonomy" id="159291"/>
    <lineage>
        <taxon>Bacteria</taxon>
        <taxon>Pseudomonadati</taxon>
        <taxon>Spirochaetota</taxon>
        <taxon>Spirochaetia</taxon>
        <taxon>Spirochaetales</taxon>
        <taxon>Spirochaetaceae</taxon>
        <taxon>Alkalispirochaeta</taxon>
    </lineage>
</organism>
<dbReference type="Gene3D" id="3.40.930.10">
    <property type="entry name" value="Mannitol-specific EII, Chain A"/>
    <property type="match status" value="1"/>
</dbReference>
<keyword evidence="9" id="KW-0739">Sodium transport</keyword>
<dbReference type="AlphaFoldDB" id="A0A1N6N5M5"/>
<feature type="transmembrane region" description="Helical" evidence="10">
    <location>
        <begin position="369"/>
        <end position="402"/>
    </location>
</feature>
<dbReference type="RefSeq" id="WP_234968987.1">
    <property type="nucleotide sequence ID" value="NZ_FTMS01000001.1"/>
</dbReference>
<dbReference type="Pfam" id="PF00999">
    <property type="entry name" value="Na_H_Exchanger"/>
    <property type="match status" value="1"/>
</dbReference>
<evidence type="ECO:0000256" key="3">
    <source>
        <dbReference type="ARBA" id="ARBA00022449"/>
    </source>
</evidence>
<dbReference type="PROSITE" id="PS51094">
    <property type="entry name" value="PTS_EIIA_TYPE_2"/>
    <property type="match status" value="1"/>
</dbReference>